<sequence length="101" mass="11001">MLGRASRGVAAYETYIISLDLGRDIKIGEQGLTHGFNEGISPVEQELDKVENVLPGHDARRDISSGKRIITNGLRNGIQVADPELRKFDGTGLRKELEGNG</sequence>
<protein>
    <submittedName>
        <fullName evidence="1">Uncharacterized protein</fullName>
    </submittedName>
</protein>
<accession>A0ABR4AIQ2</accession>
<dbReference type="EMBL" id="JBEFKJ010000006">
    <property type="protein sequence ID" value="KAL2045658.1"/>
    <property type="molecule type" value="Genomic_DNA"/>
</dbReference>
<evidence type="ECO:0000313" key="1">
    <source>
        <dbReference type="EMBL" id="KAL2045658.1"/>
    </source>
</evidence>
<comment type="caution">
    <text evidence="1">The sequence shown here is derived from an EMBL/GenBank/DDBJ whole genome shotgun (WGS) entry which is preliminary data.</text>
</comment>
<dbReference type="Proteomes" id="UP001590950">
    <property type="component" value="Unassembled WGS sequence"/>
</dbReference>
<keyword evidence="2" id="KW-1185">Reference proteome</keyword>
<reference evidence="1 2" key="1">
    <citation type="submission" date="2024-09" db="EMBL/GenBank/DDBJ databases">
        <title>Rethinking Asexuality: The Enigmatic Case of Functional Sexual Genes in Lepraria (Stereocaulaceae).</title>
        <authorList>
            <person name="Doellman M."/>
            <person name="Sun Y."/>
            <person name="Barcenas-Pena A."/>
            <person name="Lumbsch H.T."/>
            <person name="Grewe F."/>
        </authorList>
    </citation>
    <scope>NUCLEOTIDE SEQUENCE [LARGE SCALE GENOMIC DNA]</scope>
    <source>
        <strain evidence="1 2">Mercado 3170</strain>
    </source>
</reference>
<proteinExistence type="predicted"/>
<evidence type="ECO:0000313" key="2">
    <source>
        <dbReference type="Proteomes" id="UP001590950"/>
    </source>
</evidence>
<organism evidence="1 2">
    <name type="scientific">Stereocaulon virgatum</name>
    <dbReference type="NCBI Taxonomy" id="373712"/>
    <lineage>
        <taxon>Eukaryota</taxon>
        <taxon>Fungi</taxon>
        <taxon>Dikarya</taxon>
        <taxon>Ascomycota</taxon>
        <taxon>Pezizomycotina</taxon>
        <taxon>Lecanoromycetes</taxon>
        <taxon>OSLEUM clade</taxon>
        <taxon>Lecanoromycetidae</taxon>
        <taxon>Lecanorales</taxon>
        <taxon>Lecanorineae</taxon>
        <taxon>Stereocaulaceae</taxon>
        <taxon>Stereocaulon</taxon>
    </lineage>
</organism>
<gene>
    <name evidence="1" type="ORF">N7G274_002088</name>
</gene>
<name>A0ABR4AIQ2_9LECA</name>